<name>A0A1M4YX61_9BACT</name>
<proteinExistence type="predicted"/>
<sequence length="156" mass="16877">MKRIIAITLLAAVIVACNKDKFQTKPQIKIKSVTPNIVPVNGTLSVILQFTDKEGDVSDSIIVVRERTNQKSPITPAIIKTPIPSFPNTTEGEIQVYMPYQTSQTALIAGIPSIPIPGTGNPPEKEPDTLSLKFVVRDKAGNKSDTAVTSVIVIRQ</sequence>
<dbReference type="OrthoDB" id="675420at2"/>
<keyword evidence="2" id="KW-1185">Reference proteome</keyword>
<dbReference type="PROSITE" id="PS51257">
    <property type="entry name" value="PROKAR_LIPOPROTEIN"/>
    <property type="match status" value="1"/>
</dbReference>
<protein>
    <recommendedName>
        <fullName evidence="3">Lipoprotein</fullName>
    </recommendedName>
</protein>
<dbReference type="AlphaFoldDB" id="A0A1M4YX61"/>
<evidence type="ECO:0000313" key="1">
    <source>
        <dbReference type="EMBL" id="SHF10320.1"/>
    </source>
</evidence>
<dbReference type="EMBL" id="FQUU01000006">
    <property type="protein sequence ID" value="SHF10320.1"/>
    <property type="molecule type" value="Genomic_DNA"/>
</dbReference>
<dbReference type="RefSeq" id="WP_072835005.1">
    <property type="nucleotide sequence ID" value="NZ_FQUU01000006.1"/>
</dbReference>
<reference evidence="1 2" key="1">
    <citation type="submission" date="2016-11" db="EMBL/GenBank/DDBJ databases">
        <authorList>
            <person name="Jaros S."/>
            <person name="Januszkiewicz K."/>
            <person name="Wedrychowicz H."/>
        </authorList>
    </citation>
    <scope>NUCLEOTIDE SEQUENCE [LARGE SCALE GENOMIC DNA]</scope>
    <source>
        <strain evidence="1 2">DSM 18119</strain>
    </source>
</reference>
<dbReference type="STRING" id="1121884.SAMN02745131_01799"/>
<dbReference type="Proteomes" id="UP000184048">
    <property type="component" value="Unassembled WGS sequence"/>
</dbReference>
<organism evidence="1 2">
    <name type="scientific">Flavisolibacter ginsengisoli DSM 18119</name>
    <dbReference type="NCBI Taxonomy" id="1121884"/>
    <lineage>
        <taxon>Bacteria</taxon>
        <taxon>Pseudomonadati</taxon>
        <taxon>Bacteroidota</taxon>
        <taxon>Chitinophagia</taxon>
        <taxon>Chitinophagales</taxon>
        <taxon>Chitinophagaceae</taxon>
        <taxon>Flavisolibacter</taxon>
    </lineage>
</organism>
<evidence type="ECO:0008006" key="3">
    <source>
        <dbReference type="Google" id="ProtNLM"/>
    </source>
</evidence>
<evidence type="ECO:0000313" key="2">
    <source>
        <dbReference type="Proteomes" id="UP000184048"/>
    </source>
</evidence>
<accession>A0A1M4YX61</accession>
<gene>
    <name evidence="1" type="ORF">SAMN02745131_01799</name>
</gene>